<dbReference type="EMBL" id="LDEV01000538">
    <property type="protein sequence ID" value="KLJ13069.1"/>
    <property type="molecule type" value="Genomic_DNA"/>
</dbReference>
<gene>
    <name evidence="1" type="ORF">EMPG_11968</name>
</gene>
<organism evidence="1 2">
    <name type="scientific">Blastomyces silverae</name>
    <dbReference type="NCBI Taxonomy" id="2060906"/>
    <lineage>
        <taxon>Eukaryota</taxon>
        <taxon>Fungi</taxon>
        <taxon>Dikarya</taxon>
        <taxon>Ascomycota</taxon>
        <taxon>Pezizomycotina</taxon>
        <taxon>Eurotiomycetes</taxon>
        <taxon>Eurotiomycetidae</taxon>
        <taxon>Onygenales</taxon>
        <taxon>Ajellomycetaceae</taxon>
        <taxon>Blastomyces</taxon>
    </lineage>
</organism>
<accession>A0A0H1BNF4</accession>
<sequence>MEHIRSNKRPYLQAQRLENKWFSASTQAFSRSARSAFHHPSRTEVAKVNEAQGGWIPAP</sequence>
<keyword evidence="2" id="KW-1185">Reference proteome</keyword>
<name>A0A0H1BNF4_9EURO</name>
<evidence type="ECO:0000313" key="2">
    <source>
        <dbReference type="Proteomes" id="UP000053573"/>
    </source>
</evidence>
<proteinExistence type="predicted"/>
<evidence type="ECO:0000313" key="1">
    <source>
        <dbReference type="EMBL" id="KLJ13069.1"/>
    </source>
</evidence>
<dbReference type="AlphaFoldDB" id="A0A0H1BNF4"/>
<reference evidence="2" key="1">
    <citation type="journal article" date="2015" name="PLoS Genet.">
        <title>The dynamic genome and transcriptome of the human fungal pathogen Blastomyces and close relative Emmonsia.</title>
        <authorList>
            <person name="Munoz J.F."/>
            <person name="Gauthier G.M."/>
            <person name="Desjardins C.A."/>
            <person name="Gallo J.E."/>
            <person name="Holder J."/>
            <person name="Sullivan T.D."/>
            <person name="Marty A.J."/>
            <person name="Carmen J.C."/>
            <person name="Chen Z."/>
            <person name="Ding L."/>
            <person name="Gujja S."/>
            <person name="Magrini V."/>
            <person name="Misas E."/>
            <person name="Mitreva M."/>
            <person name="Priest M."/>
            <person name="Saif S."/>
            <person name="Whiston E.A."/>
            <person name="Young S."/>
            <person name="Zeng Q."/>
            <person name="Goldman W.E."/>
            <person name="Mardis E.R."/>
            <person name="Taylor J.W."/>
            <person name="McEwen J.G."/>
            <person name="Clay O.K."/>
            <person name="Klein B.S."/>
            <person name="Cuomo C.A."/>
        </authorList>
    </citation>
    <scope>NUCLEOTIDE SEQUENCE [LARGE SCALE GENOMIC DNA]</scope>
    <source>
        <strain evidence="2">UAMH 139</strain>
    </source>
</reference>
<dbReference type="Proteomes" id="UP000053573">
    <property type="component" value="Unassembled WGS sequence"/>
</dbReference>
<comment type="caution">
    <text evidence="1">The sequence shown here is derived from an EMBL/GenBank/DDBJ whole genome shotgun (WGS) entry which is preliminary data.</text>
</comment>
<protein>
    <submittedName>
        <fullName evidence="1">Uncharacterized protein</fullName>
    </submittedName>
</protein>